<dbReference type="AlphaFoldDB" id="A0A6G9AHU7"/>
<feature type="domain" description="OmpA-like" evidence="5">
    <location>
        <begin position="209"/>
        <end position="325"/>
    </location>
</feature>
<dbReference type="InterPro" id="IPR006665">
    <property type="entry name" value="OmpA-like"/>
</dbReference>
<dbReference type="RefSeq" id="WP_167205562.1">
    <property type="nucleotide sequence ID" value="NZ_CP050063.1"/>
</dbReference>
<dbReference type="InterPro" id="IPR050330">
    <property type="entry name" value="Bact_OuterMem_StrucFunc"/>
</dbReference>
<sequence>MASAQERAKSATASYHVFGRCHDYNTALGLKASLFAVTQQGRSKLAECQPSGDFDVLLSTSATHLRIEMRGYQTVTIPVHFTANIPPDARFTIGSLTAMARQNSQPIPPDKGSLLALFFSMPDSLTIKYRLTSLTKPSSHLQATIAYKYPISRSFLIAPDDYTATVSTIENRLLLSEKMTVRPGVTFKAVQVIKPSEVSTLNEAAPRYTAQKLALSINILYFDQSSHTLRPGVKVALDSLAHLLVKQPNLVATVTGYTDNVGKRELNLILAEYRAKAVENYLKERGVPTNQIKANWEGPDTKALPEASEAVKTISRRAVIQLSPR</sequence>
<comment type="subcellular location">
    <subcellularLocation>
        <location evidence="1">Cell outer membrane</location>
    </subcellularLocation>
</comment>
<gene>
    <name evidence="6" type="ORF">G8759_04335</name>
</gene>
<dbReference type="PANTHER" id="PTHR30329:SF21">
    <property type="entry name" value="LIPOPROTEIN YIAD-RELATED"/>
    <property type="match status" value="1"/>
</dbReference>
<dbReference type="Pfam" id="PF00691">
    <property type="entry name" value="OmpA"/>
    <property type="match status" value="1"/>
</dbReference>
<dbReference type="Proteomes" id="UP000501802">
    <property type="component" value="Chromosome"/>
</dbReference>
<dbReference type="PANTHER" id="PTHR30329">
    <property type="entry name" value="STATOR ELEMENT OF FLAGELLAR MOTOR COMPLEX"/>
    <property type="match status" value="1"/>
</dbReference>
<evidence type="ECO:0000256" key="4">
    <source>
        <dbReference type="PROSITE-ProRule" id="PRU00473"/>
    </source>
</evidence>
<dbReference type="Gene3D" id="3.30.1330.60">
    <property type="entry name" value="OmpA-like domain"/>
    <property type="match status" value="1"/>
</dbReference>
<reference evidence="6 7" key="1">
    <citation type="submission" date="2020-03" db="EMBL/GenBank/DDBJ databases">
        <authorList>
            <person name="Kim M.K."/>
        </authorList>
    </citation>
    <scope>NUCLEOTIDE SEQUENCE [LARGE SCALE GENOMIC DNA]</scope>
    <source>
        <strain evidence="6 7">BT328</strain>
    </source>
</reference>
<dbReference type="GO" id="GO:0009279">
    <property type="term" value="C:cell outer membrane"/>
    <property type="evidence" value="ECO:0007669"/>
    <property type="project" value="UniProtKB-SubCell"/>
</dbReference>
<dbReference type="KEGG" id="spib:G8759_04335"/>
<organism evidence="6 7">
    <name type="scientific">Spirosoma aureum</name>
    <dbReference type="NCBI Taxonomy" id="2692134"/>
    <lineage>
        <taxon>Bacteria</taxon>
        <taxon>Pseudomonadati</taxon>
        <taxon>Bacteroidota</taxon>
        <taxon>Cytophagia</taxon>
        <taxon>Cytophagales</taxon>
        <taxon>Cytophagaceae</taxon>
        <taxon>Spirosoma</taxon>
    </lineage>
</organism>
<keyword evidence="2 4" id="KW-0472">Membrane</keyword>
<evidence type="ECO:0000259" key="5">
    <source>
        <dbReference type="PROSITE" id="PS51123"/>
    </source>
</evidence>
<name>A0A6G9AHU7_9BACT</name>
<dbReference type="SUPFAM" id="SSF103088">
    <property type="entry name" value="OmpA-like"/>
    <property type="match status" value="1"/>
</dbReference>
<dbReference type="EMBL" id="CP050063">
    <property type="protein sequence ID" value="QIP11914.1"/>
    <property type="molecule type" value="Genomic_DNA"/>
</dbReference>
<dbReference type="PROSITE" id="PS51123">
    <property type="entry name" value="OMPA_2"/>
    <property type="match status" value="1"/>
</dbReference>
<accession>A0A6G9AHU7</accession>
<keyword evidence="3" id="KW-0998">Cell outer membrane</keyword>
<proteinExistence type="predicted"/>
<evidence type="ECO:0000313" key="7">
    <source>
        <dbReference type="Proteomes" id="UP000501802"/>
    </source>
</evidence>
<evidence type="ECO:0000313" key="6">
    <source>
        <dbReference type="EMBL" id="QIP11914.1"/>
    </source>
</evidence>
<evidence type="ECO:0000256" key="3">
    <source>
        <dbReference type="ARBA" id="ARBA00023237"/>
    </source>
</evidence>
<protein>
    <submittedName>
        <fullName evidence="6">OmpA family protein</fullName>
    </submittedName>
</protein>
<dbReference type="InterPro" id="IPR006664">
    <property type="entry name" value="OMP_bac"/>
</dbReference>
<keyword evidence="7" id="KW-1185">Reference proteome</keyword>
<dbReference type="PRINTS" id="PR01021">
    <property type="entry name" value="OMPADOMAIN"/>
</dbReference>
<dbReference type="CDD" id="cd07185">
    <property type="entry name" value="OmpA_C-like"/>
    <property type="match status" value="1"/>
</dbReference>
<dbReference type="InterPro" id="IPR036737">
    <property type="entry name" value="OmpA-like_sf"/>
</dbReference>
<evidence type="ECO:0000256" key="1">
    <source>
        <dbReference type="ARBA" id="ARBA00004442"/>
    </source>
</evidence>
<evidence type="ECO:0000256" key="2">
    <source>
        <dbReference type="ARBA" id="ARBA00023136"/>
    </source>
</evidence>